<dbReference type="Proteomes" id="UP000766486">
    <property type="component" value="Unassembled WGS sequence"/>
</dbReference>
<evidence type="ECO:0000313" key="5">
    <source>
        <dbReference type="Proteomes" id="UP000766486"/>
    </source>
</evidence>
<dbReference type="InterPro" id="IPR021858">
    <property type="entry name" value="Fun_TF"/>
</dbReference>
<sequence>MASPSQNPAPPGNDRIQPRRPFAGSSAGNARSQRQTVLSGQVESPSLASHSPHGYTSAQISPNQLNDRRELPSPAWTTHHSEPNPATGEPSMTIDGPRDGSVAHLLDTAGQTGINERTEAYGDMSWLPNDQQLPPKQPFLAPPGFTAAASSQQKFRHLDGLSEHSSRCKILENWILRLCDALNPLPGILNPIRTVFTPLALEGAQEDASQSTGAVALFHLLCSASGFHLSNTSQTEDERCKFEQLALEHHEMGICYLRENIRTDDESQYGPILASLIMCLLTEDITAHDSFWRIHMRGAVEWVNHVGVEYWYQTESASMIYQMFLCMGTLVQSQILPGDRSGYGWDLRFHLGSHPGPYLIESIFGLPKPILEAIHRMNDIQKRAQEQQHSENTPVDQNFSAEVLKEIDALEFELLLMMPSPWESPIGIPQGKQLIYHYGYTYYYASLLYLKRTLKRVPIREVQGLVKNALQHIEALKTLEAGHSTPCLWPIANIAFETHSPELRPRMLACIDFFSKQSTLLMWEKFGTSVRGLWTRRQSPGEENLSWHAYSHIFYHNYVFI</sequence>
<evidence type="ECO:0000256" key="2">
    <source>
        <dbReference type="ARBA" id="ARBA00023242"/>
    </source>
</evidence>
<organism evidence="4 5">
    <name type="scientific">Bionectria ochroleuca</name>
    <name type="common">Gliocladium roseum</name>
    <dbReference type="NCBI Taxonomy" id="29856"/>
    <lineage>
        <taxon>Eukaryota</taxon>
        <taxon>Fungi</taxon>
        <taxon>Dikarya</taxon>
        <taxon>Ascomycota</taxon>
        <taxon>Pezizomycotina</taxon>
        <taxon>Sordariomycetes</taxon>
        <taxon>Hypocreomycetidae</taxon>
        <taxon>Hypocreales</taxon>
        <taxon>Bionectriaceae</taxon>
        <taxon>Clonostachys</taxon>
    </lineage>
</organism>
<proteinExistence type="predicted"/>
<accession>A0ABY6TQB6</accession>
<name>A0ABY6TQB6_BIOOC</name>
<dbReference type="Pfam" id="PF11951">
    <property type="entry name" value="Fungal_trans_2"/>
    <property type="match status" value="1"/>
</dbReference>
<keyword evidence="5" id="KW-1185">Reference proteome</keyword>
<dbReference type="PANTHER" id="PTHR37534">
    <property type="entry name" value="TRANSCRIPTIONAL ACTIVATOR PROTEIN UGA3"/>
    <property type="match status" value="1"/>
</dbReference>
<feature type="region of interest" description="Disordered" evidence="3">
    <location>
        <begin position="1"/>
        <end position="103"/>
    </location>
</feature>
<evidence type="ECO:0000256" key="3">
    <source>
        <dbReference type="SAM" id="MobiDB-lite"/>
    </source>
</evidence>
<evidence type="ECO:0000256" key="1">
    <source>
        <dbReference type="ARBA" id="ARBA00004123"/>
    </source>
</evidence>
<protein>
    <recommendedName>
        <fullName evidence="6">Transcription factor domain-containing protein</fullName>
    </recommendedName>
</protein>
<evidence type="ECO:0000313" key="4">
    <source>
        <dbReference type="EMBL" id="VUC20410.1"/>
    </source>
</evidence>
<feature type="compositionally biased region" description="Polar residues" evidence="3">
    <location>
        <begin position="26"/>
        <end position="65"/>
    </location>
</feature>
<reference evidence="4 5" key="1">
    <citation type="submission" date="2019-06" db="EMBL/GenBank/DDBJ databases">
        <authorList>
            <person name="Broberg M."/>
        </authorList>
    </citation>
    <scope>NUCLEOTIDE SEQUENCE [LARGE SCALE GENOMIC DNA]</scope>
</reference>
<evidence type="ECO:0008006" key="6">
    <source>
        <dbReference type="Google" id="ProtNLM"/>
    </source>
</evidence>
<comment type="subcellular location">
    <subcellularLocation>
        <location evidence="1">Nucleus</location>
    </subcellularLocation>
</comment>
<gene>
    <name evidence="4" type="ORF">CLO192961_LOCUS22376</name>
</gene>
<comment type="caution">
    <text evidence="4">The sequence shown here is derived from an EMBL/GenBank/DDBJ whole genome shotgun (WGS) entry which is preliminary data.</text>
</comment>
<keyword evidence="2" id="KW-0539">Nucleus</keyword>
<dbReference type="EMBL" id="CABFNS010000148">
    <property type="protein sequence ID" value="VUC20410.1"/>
    <property type="molecule type" value="Genomic_DNA"/>
</dbReference>
<dbReference type="PANTHER" id="PTHR37534:SF49">
    <property type="entry name" value="LYSINE BIOSYNTHESIS REGULATORY PROTEIN LYS14"/>
    <property type="match status" value="1"/>
</dbReference>